<keyword evidence="2" id="KW-0812">Transmembrane</keyword>
<evidence type="ECO:0000256" key="2">
    <source>
        <dbReference type="SAM" id="Phobius"/>
    </source>
</evidence>
<dbReference type="OrthoDB" id="1904110at2759"/>
<reference evidence="4" key="1">
    <citation type="journal article" date="2017" name="Cell">
        <title>Insights into land plant evolution garnered from the Marchantia polymorpha genome.</title>
        <authorList>
            <person name="Bowman J.L."/>
            <person name="Kohchi T."/>
            <person name="Yamato K.T."/>
            <person name="Jenkins J."/>
            <person name="Shu S."/>
            <person name="Ishizaki K."/>
            <person name="Yamaoka S."/>
            <person name="Nishihama R."/>
            <person name="Nakamura Y."/>
            <person name="Berger F."/>
            <person name="Adam C."/>
            <person name="Aki S.S."/>
            <person name="Althoff F."/>
            <person name="Araki T."/>
            <person name="Arteaga-Vazquez M.A."/>
            <person name="Balasubrmanian S."/>
            <person name="Barry K."/>
            <person name="Bauer D."/>
            <person name="Boehm C.R."/>
            <person name="Briginshaw L."/>
            <person name="Caballero-Perez J."/>
            <person name="Catarino B."/>
            <person name="Chen F."/>
            <person name="Chiyoda S."/>
            <person name="Chovatia M."/>
            <person name="Davies K.M."/>
            <person name="Delmans M."/>
            <person name="Demura T."/>
            <person name="Dierschke T."/>
            <person name="Dolan L."/>
            <person name="Dorantes-Acosta A.E."/>
            <person name="Eklund D.M."/>
            <person name="Florent S.N."/>
            <person name="Flores-Sandoval E."/>
            <person name="Fujiyama A."/>
            <person name="Fukuzawa H."/>
            <person name="Galik B."/>
            <person name="Grimanelli D."/>
            <person name="Grimwood J."/>
            <person name="Grossniklaus U."/>
            <person name="Hamada T."/>
            <person name="Haseloff J."/>
            <person name="Hetherington A.J."/>
            <person name="Higo A."/>
            <person name="Hirakawa Y."/>
            <person name="Hundley H.N."/>
            <person name="Ikeda Y."/>
            <person name="Inoue K."/>
            <person name="Inoue S.I."/>
            <person name="Ishida S."/>
            <person name="Jia Q."/>
            <person name="Kakita M."/>
            <person name="Kanazawa T."/>
            <person name="Kawai Y."/>
            <person name="Kawashima T."/>
            <person name="Kennedy M."/>
            <person name="Kinose K."/>
            <person name="Kinoshita T."/>
            <person name="Kohara Y."/>
            <person name="Koide E."/>
            <person name="Komatsu K."/>
            <person name="Kopischke S."/>
            <person name="Kubo M."/>
            <person name="Kyozuka J."/>
            <person name="Lagercrantz U."/>
            <person name="Lin S.S."/>
            <person name="Lindquist E."/>
            <person name="Lipzen A.M."/>
            <person name="Lu C.W."/>
            <person name="De Luna E."/>
            <person name="Martienssen R.A."/>
            <person name="Minamino N."/>
            <person name="Mizutani M."/>
            <person name="Mizutani M."/>
            <person name="Mochizuki N."/>
            <person name="Monte I."/>
            <person name="Mosher R."/>
            <person name="Nagasaki H."/>
            <person name="Nakagami H."/>
            <person name="Naramoto S."/>
            <person name="Nishitani K."/>
            <person name="Ohtani M."/>
            <person name="Okamoto T."/>
            <person name="Okumura M."/>
            <person name="Phillips J."/>
            <person name="Pollak B."/>
            <person name="Reinders A."/>
            <person name="Rovekamp M."/>
            <person name="Sano R."/>
            <person name="Sawa S."/>
            <person name="Schmid M.W."/>
            <person name="Shirakawa M."/>
            <person name="Solano R."/>
            <person name="Spunde A."/>
            <person name="Suetsugu N."/>
            <person name="Sugano S."/>
            <person name="Sugiyama A."/>
            <person name="Sun R."/>
            <person name="Suzuki Y."/>
            <person name="Takenaka M."/>
            <person name="Takezawa D."/>
            <person name="Tomogane H."/>
            <person name="Tsuzuki M."/>
            <person name="Ueda T."/>
            <person name="Umeda M."/>
            <person name="Ward J.M."/>
            <person name="Watanabe Y."/>
            <person name="Yazaki K."/>
            <person name="Yokoyama R."/>
            <person name="Yoshitake Y."/>
            <person name="Yotsui I."/>
            <person name="Zachgo S."/>
            <person name="Schmutz J."/>
        </authorList>
    </citation>
    <scope>NUCLEOTIDE SEQUENCE [LARGE SCALE GENOMIC DNA]</scope>
    <source>
        <strain evidence="4">Tak-1</strain>
    </source>
</reference>
<evidence type="ECO:0000313" key="4">
    <source>
        <dbReference type="Proteomes" id="UP000244005"/>
    </source>
</evidence>
<feature type="transmembrane region" description="Helical" evidence="2">
    <location>
        <begin position="6"/>
        <end position="29"/>
    </location>
</feature>
<proteinExistence type="predicted"/>
<feature type="compositionally biased region" description="Low complexity" evidence="1">
    <location>
        <begin position="145"/>
        <end position="156"/>
    </location>
</feature>
<gene>
    <name evidence="3" type="ORF">MARPO_0167s0010</name>
</gene>
<protein>
    <submittedName>
        <fullName evidence="3">Uncharacterized protein</fullName>
    </submittedName>
</protein>
<sequence>MSGLTISRGFGLVAALAVSGTALFLAYGYKKRTFLHIRRGKGCLKYEHHRGDIPKKEGVISVELSSKGKDIGKGGVHLPPQMTRRPQKSSRSSVCTHEPTREEEMIKEKLVKCPDAALISILHKDARSSFRDADQLVEQLENMGSDTSSLKSSDLSGRPDNVNNGAENQLVNGANGKVAGKPKKQVRFCPSVAEPSSNNYDYKRRGRQQRGGAQTVAQEQPSEAIRTIAHARPRLYSQAAKQTITYNIGRFDHRYSSMAYPPGHL</sequence>
<feature type="region of interest" description="Disordered" evidence="1">
    <location>
        <begin position="70"/>
        <end position="101"/>
    </location>
</feature>
<evidence type="ECO:0000313" key="3">
    <source>
        <dbReference type="EMBL" id="PTQ28318.1"/>
    </source>
</evidence>
<accession>A0A2R6W3A2</accession>
<feature type="region of interest" description="Disordered" evidence="1">
    <location>
        <begin position="142"/>
        <end position="221"/>
    </location>
</feature>
<evidence type="ECO:0000256" key="1">
    <source>
        <dbReference type="SAM" id="MobiDB-lite"/>
    </source>
</evidence>
<keyword evidence="2" id="KW-1133">Transmembrane helix</keyword>
<keyword evidence="4" id="KW-1185">Reference proteome</keyword>
<feature type="compositionally biased region" description="Polar residues" evidence="1">
    <location>
        <begin position="161"/>
        <end position="172"/>
    </location>
</feature>
<name>A0A2R6W3A2_MARPO</name>
<dbReference type="Proteomes" id="UP000244005">
    <property type="component" value="Unassembled WGS sequence"/>
</dbReference>
<dbReference type="Gramene" id="Mp6g05270.1">
    <property type="protein sequence ID" value="Mp6g05270.1.cds"/>
    <property type="gene ID" value="Mp6g05270"/>
</dbReference>
<organism evidence="3 4">
    <name type="scientific">Marchantia polymorpha</name>
    <name type="common">Common liverwort</name>
    <name type="synonym">Marchantia aquatica</name>
    <dbReference type="NCBI Taxonomy" id="3197"/>
    <lineage>
        <taxon>Eukaryota</taxon>
        <taxon>Viridiplantae</taxon>
        <taxon>Streptophyta</taxon>
        <taxon>Embryophyta</taxon>
        <taxon>Marchantiophyta</taxon>
        <taxon>Marchantiopsida</taxon>
        <taxon>Marchantiidae</taxon>
        <taxon>Marchantiales</taxon>
        <taxon>Marchantiaceae</taxon>
        <taxon>Marchantia</taxon>
    </lineage>
</organism>
<dbReference type="EMBL" id="KZ772837">
    <property type="protein sequence ID" value="PTQ28318.1"/>
    <property type="molecule type" value="Genomic_DNA"/>
</dbReference>
<keyword evidence="2" id="KW-0472">Membrane</keyword>
<dbReference type="AlphaFoldDB" id="A0A2R6W3A2"/>